<feature type="transmembrane region" description="Helical" evidence="1">
    <location>
        <begin position="28"/>
        <end position="50"/>
    </location>
</feature>
<proteinExistence type="predicted"/>
<accession>A0ABQ7VPC9</accession>
<gene>
    <name evidence="2" type="ORF">KY290_013719</name>
</gene>
<keyword evidence="1" id="KW-0472">Membrane</keyword>
<comment type="caution">
    <text evidence="2">The sequence shown here is derived from an EMBL/GenBank/DDBJ whole genome shotgun (WGS) entry which is preliminary data.</text>
</comment>
<name>A0ABQ7VPC9_SOLTU</name>
<protein>
    <submittedName>
        <fullName evidence="2">Uncharacterized protein</fullName>
    </submittedName>
</protein>
<reference evidence="2 3" key="1">
    <citation type="journal article" date="2021" name="bioRxiv">
        <title>Chromosome-scale and haplotype-resolved genome assembly of a tetraploid potato cultivar.</title>
        <authorList>
            <person name="Sun H."/>
            <person name="Jiao W.-B."/>
            <person name="Krause K."/>
            <person name="Campoy J.A."/>
            <person name="Goel M."/>
            <person name="Folz-Donahue K."/>
            <person name="Kukat C."/>
            <person name="Huettel B."/>
            <person name="Schneeberger K."/>
        </authorList>
    </citation>
    <scope>NUCLEOTIDE SEQUENCE [LARGE SCALE GENOMIC DNA]</scope>
    <source>
        <strain evidence="2">SolTubOtavaFocal</strain>
        <tissue evidence="2">Leaves</tissue>
    </source>
</reference>
<keyword evidence="3" id="KW-1185">Reference proteome</keyword>
<evidence type="ECO:0000256" key="1">
    <source>
        <dbReference type="SAM" id="Phobius"/>
    </source>
</evidence>
<feature type="non-terminal residue" evidence="2">
    <location>
        <position position="1"/>
    </location>
</feature>
<dbReference type="EMBL" id="JAIVGD010000011">
    <property type="protein sequence ID" value="KAH0769738.1"/>
    <property type="molecule type" value="Genomic_DNA"/>
</dbReference>
<dbReference type="Proteomes" id="UP000826656">
    <property type="component" value="Unassembled WGS sequence"/>
</dbReference>
<organism evidence="2 3">
    <name type="scientific">Solanum tuberosum</name>
    <name type="common">Potato</name>
    <dbReference type="NCBI Taxonomy" id="4113"/>
    <lineage>
        <taxon>Eukaryota</taxon>
        <taxon>Viridiplantae</taxon>
        <taxon>Streptophyta</taxon>
        <taxon>Embryophyta</taxon>
        <taxon>Tracheophyta</taxon>
        <taxon>Spermatophyta</taxon>
        <taxon>Magnoliopsida</taxon>
        <taxon>eudicotyledons</taxon>
        <taxon>Gunneridae</taxon>
        <taxon>Pentapetalae</taxon>
        <taxon>asterids</taxon>
        <taxon>lamiids</taxon>
        <taxon>Solanales</taxon>
        <taxon>Solanaceae</taxon>
        <taxon>Solanoideae</taxon>
        <taxon>Solaneae</taxon>
        <taxon>Solanum</taxon>
    </lineage>
</organism>
<sequence length="87" mass="9892">VVSLLGNSLFSLDWHFIYSILDISRIKAMVVICNCFLAVSCLVYLPLLSYSPLHIPQEFMDKGCNDCHNVINLSCKDERNRLNITSI</sequence>
<evidence type="ECO:0000313" key="3">
    <source>
        <dbReference type="Proteomes" id="UP000826656"/>
    </source>
</evidence>
<keyword evidence="1" id="KW-1133">Transmembrane helix</keyword>
<evidence type="ECO:0000313" key="2">
    <source>
        <dbReference type="EMBL" id="KAH0769738.1"/>
    </source>
</evidence>
<keyword evidence="1" id="KW-0812">Transmembrane</keyword>